<evidence type="ECO:0000313" key="2">
    <source>
        <dbReference type="EMBL" id="OGB90033.1"/>
    </source>
</evidence>
<dbReference type="PANTHER" id="PTHR42741">
    <property type="entry name" value="NITROREDUCTASE FAMILY PROTEIN"/>
    <property type="match status" value="1"/>
</dbReference>
<dbReference type="CDD" id="cd02440">
    <property type="entry name" value="AdoMet_MTases"/>
    <property type="match status" value="2"/>
</dbReference>
<reference evidence="2 3" key="1">
    <citation type="journal article" date="2016" name="Nat. Commun.">
        <title>Thousands of microbial genomes shed light on interconnected biogeochemical processes in an aquifer system.</title>
        <authorList>
            <person name="Anantharaman K."/>
            <person name="Brown C.T."/>
            <person name="Hug L.A."/>
            <person name="Sharon I."/>
            <person name="Castelle C.J."/>
            <person name="Probst A.J."/>
            <person name="Thomas B.C."/>
            <person name="Singh A."/>
            <person name="Wilkins M.J."/>
            <person name="Karaoz U."/>
            <person name="Brodie E.L."/>
            <person name="Williams K.H."/>
            <person name="Hubbard S.S."/>
            <person name="Banfield J.F."/>
        </authorList>
    </citation>
    <scope>NUCLEOTIDE SEQUENCE [LARGE SCALE GENOMIC DNA]</scope>
</reference>
<protein>
    <recommendedName>
        <fullName evidence="1">Nitroreductase domain-containing protein</fullName>
    </recommendedName>
</protein>
<dbReference type="AlphaFoldDB" id="A0A1F4Q1W3"/>
<dbReference type="SUPFAM" id="SSF55469">
    <property type="entry name" value="FMN-dependent nitroreductase-like"/>
    <property type="match status" value="2"/>
</dbReference>
<accession>A0A1F4Q1W3</accession>
<sequence length="1200" mass="134563">MKTAQHPLVVFHAQSSLTLQRGMTEGRKIDRANQPSPFRSYAGAPVVKLPQPEKYLEGVWPSAIIKPADFTLQRLSNLLYYSAAISAWKQDPKTHAAWALRVNASAGNLHDEEVHLIAEGVSGLENGLYHFNARNFSLELRAPLTPELKQMIAAVSQTEAPLKILLTSLFDRQYWKYGERGWRYCLLDTGHQEAAVRSAGAQLGWPSVVTRTHDDQKLGSVFGLAHDEEVPLAFIEFSLQLKPHGTWTPQTIAFHGQPTPILGTHKQIVDPVTVMAIAATAGEALSRESISTQPFSVPVRPPFSRQRPWIDLVRKRRSATAFDPQSRITNEELRWLLRQAFNQSAYWRQGIIEQHFTLAIVYAQRVAGLEPAIYLYSPGNDQLLEHKKLPIDISSLAGQHALGQEIVSAGAVTIAILTDMQQVLNAFGEKGYRLIHQQAGVVGQALYLAAESLGLQGTAIGAFDDIVPNKLLGMPESMMCLELFALGKARPDQRLTTLPAYGFDQQKTSFDPRSVEVVPEVHTDPQPGLRSKKFMPEGLEALINNLDIWLLQSTAGQFADDLPLEQVRQALGAVSAENREVLAAFQEYQSGKKNLVDFLDTLLDDRFRFLQAQAATVIEWLLDAQVIEAGSARLAEKLDRLYMRPPQVESLEPSPEHRAIIDRSGYRTQFPGRMVDCLLKHDRRLFAPALFTTAEAASDSDLPIGFRQEMTRPSLVATILSHLDIQPGQRVLEIGYGSGWLLAMLADLVGETGEVYGSEIHPALARRGAENVARFGYKNVEWIPTDADGFPDAQLLLEEQFDAIIVSGENPLIGKGHRLKRFLTQLLRDGGHLVTFTNGALDIQRVNSGEDDSGQSFVLGNMIMPPLRLEEALERQLAPEEWFLTKQIELWAEIEYNQPALDRILANERFRPLWAPLFKALEEKTRREALQKYHPVSSDRAVRDELYPYFKKFERDYGVLTSADVAAERERAGFKLAMTNAENYLRNLRNLTSETIDRVMAGARHFPRVFFLPEFYTEENAYWPIDYIMDYGHQMVSLHEQLAYLAFLGVAPGERVFEVGPGTAWLSFIMSHIVGEQGRVDALELVQEIVDLAKRKQAYFGVKTINFYQGDVNRDVPAYLRSSAGTYDRVLVACTAPENAVEELGGLLKPGGRLIHPVYEDSPNGKNMRFYLKAKRPNGRLKIVSSQAFEMKPPDYEKVL</sequence>
<dbReference type="Proteomes" id="UP000178724">
    <property type="component" value="Unassembled WGS sequence"/>
</dbReference>
<dbReference type="CDD" id="cd02142">
    <property type="entry name" value="McbC_SagB-like_oxidoreductase"/>
    <property type="match status" value="1"/>
</dbReference>
<dbReference type="Pfam" id="PF00881">
    <property type="entry name" value="Nitroreductase"/>
    <property type="match status" value="1"/>
</dbReference>
<dbReference type="Pfam" id="PF01135">
    <property type="entry name" value="PCMT"/>
    <property type="match status" value="2"/>
</dbReference>
<comment type="caution">
    <text evidence="2">The sequence shown here is derived from an EMBL/GenBank/DDBJ whole genome shotgun (WGS) entry which is preliminary data.</text>
</comment>
<dbReference type="Gene3D" id="3.40.109.10">
    <property type="entry name" value="NADH Oxidase"/>
    <property type="match status" value="2"/>
</dbReference>
<dbReference type="NCBIfam" id="TIGR03605">
    <property type="entry name" value="antibiot_sagB"/>
    <property type="match status" value="1"/>
</dbReference>
<dbReference type="InterPro" id="IPR029063">
    <property type="entry name" value="SAM-dependent_MTases_sf"/>
</dbReference>
<organism evidence="2 3">
    <name type="scientific">candidate division WOR-1 bacterium RIFCSPHIGHO2_01_FULL_53_15</name>
    <dbReference type="NCBI Taxonomy" id="1802564"/>
    <lineage>
        <taxon>Bacteria</taxon>
        <taxon>Bacillati</taxon>
        <taxon>Saganbacteria</taxon>
    </lineage>
</organism>
<evidence type="ECO:0000313" key="3">
    <source>
        <dbReference type="Proteomes" id="UP000178724"/>
    </source>
</evidence>
<dbReference type="InterPro" id="IPR029479">
    <property type="entry name" value="Nitroreductase"/>
</dbReference>
<feature type="domain" description="Nitroreductase" evidence="1">
    <location>
        <begin position="313"/>
        <end position="481"/>
    </location>
</feature>
<dbReference type="GO" id="GO:0016491">
    <property type="term" value="F:oxidoreductase activity"/>
    <property type="evidence" value="ECO:0007669"/>
    <property type="project" value="InterPro"/>
</dbReference>
<dbReference type="SUPFAM" id="SSF53335">
    <property type="entry name" value="S-adenosyl-L-methionine-dependent methyltransferases"/>
    <property type="match status" value="2"/>
</dbReference>
<name>A0A1F4Q1W3_UNCSA</name>
<evidence type="ECO:0000259" key="1">
    <source>
        <dbReference type="Pfam" id="PF00881"/>
    </source>
</evidence>
<dbReference type="InterPro" id="IPR000415">
    <property type="entry name" value="Nitroreductase-like"/>
</dbReference>
<dbReference type="InterPro" id="IPR020051">
    <property type="entry name" value="SagB-type_dehydrogenase"/>
</dbReference>
<gene>
    <name evidence="2" type="ORF">A2625_01700</name>
</gene>
<dbReference type="Gene3D" id="3.40.50.150">
    <property type="entry name" value="Vaccinia Virus protein VP39"/>
    <property type="match status" value="2"/>
</dbReference>
<proteinExistence type="predicted"/>
<dbReference type="EMBL" id="METM01000016">
    <property type="protein sequence ID" value="OGB90033.1"/>
    <property type="molecule type" value="Genomic_DNA"/>
</dbReference>
<dbReference type="PANTHER" id="PTHR42741:SF3">
    <property type="entry name" value="NITROREDUCTASE FAMILY PROTEIN"/>
    <property type="match status" value="1"/>
</dbReference>